<sequence length="96" mass="10809">MYSGHLGKGKRKVEGGDRRNKKTNGLRIAISLEDILQAEGIHLEDAAKKFKVSRSTLKRVCWKYGFLSWPPSKGNEHMSQSCPKESPVVVDQEIVQ</sequence>
<comment type="caution">
    <text evidence="1">The sequence shown here is derived from an EMBL/GenBank/DDBJ whole genome shotgun (WGS) entry which is preliminary data.</text>
</comment>
<name>A0ACC0PMS9_RHOML</name>
<accession>A0ACC0PMS9</accession>
<proteinExistence type="predicted"/>
<gene>
    <name evidence="1" type="ORF">RHMOL_Rhmol02G0042700</name>
</gene>
<evidence type="ECO:0000313" key="2">
    <source>
        <dbReference type="Proteomes" id="UP001062846"/>
    </source>
</evidence>
<reference evidence="1" key="1">
    <citation type="submission" date="2022-02" db="EMBL/GenBank/DDBJ databases">
        <title>Plant Genome Project.</title>
        <authorList>
            <person name="Zhang R.-G."/>
        </authorList>
    </citation>
    <scope>NUCLEOTIDE SEQUENCE</scope>
    <source>
        <strain evidence="1">AT1</strain>
    </source>
</reference>
<dbReference type="EMBL" id="CM046389">
    <property type="protein sequence ID" value="KAI8566461.1"/>
    <property type="molecule type" value="Genomic_DNA"/>
</dbReference>
<protein>
    <submittedName>
        <fullName evidence="1">Uncharacterized protein</fullName>
    </submittedName>
</protein>
<dbReference type="Proteomes" id="UP001062846">
    <property type="component" value="Chromosome 2"/>
</dbReference>
<evidence type="ECO:0000313" key="1">
    <source>
        <dbReference type="EMBL" id="KAI8566461.1"/>
    </source>
</evidence>
<organism evidence="1 2">
    <name type="scientific">Rhododendron molle</name>
    <name type="common">Chinese azalea</name>
    <name type="synonym">Azalea mollis</name>
    <dbReference type="NCBI Taxonomy" id="49168"/>
    <lineage>
        <taxon>Eukaryota</taxon>
        <taxon>Viridiplantae</taxon>
        <taxon>Streptophyta</taxon>
        <taxon>Embryophyta</taxon>
        <taxon>Tracheophyta</taxon>
        <taxon>Spermatophyta</taxon>
        <taxon>Magnoliopsida</taxon>
        <taxon>eudicotyledons</taxon>
        <taxon>Gunneridae</taxon>
        <taxon>Pentapetalae</taxon>
        <taxon>asterids</taxon>
        <taxon>Ericales</taxon>
        <taxon>Ericaceae</taxon>
        <taxon>Ericoideae</taxon>
        <taxon>Rhodoreae</taxon>
        <taxon>Rhododendron</taxon>
    </lineage>
</organism>
<keyword evidence="2" id="KW-1185">Reference proteome</keyword>